<sequence length="237" mass="25876">MSEYVTDVEDHTFGLLLRSIAPMVMSGAASHGGECPRLRGVVRASESHARIVVSSDLSMSTGVAFQFPLRLESGDPLPAGAAIDWVRESDSAGIRGSAEKPDRGLDSHGNAIVDAIDAGFDPHRETALDHGLFGLLSMLIHGGGYPWFEDTYTSMGFMLRPSEQARLYVSLTGRRTVWEADIPLRHPRTHRPVDYGSLPQELASLLRDGERLPGKTVTGRDDYCSEVFDMSEWFGAA</sequence>
<keyword evidence="2" id="KW-1185">Reference proteome</keyword>
<comment type="caution">
    <text evidence="1">The sequence shown here is derived from an EMBL/GenBank/DDBJ whole genome shotgun (WGS) entry which is preliminary data.</text>
</comment>
<evidence type="ECO:0000313" key="2">
    <source>
        <dbReference type="Proteomes" id="UP001151002"/>
    </source>
</evidence>
<reference evidence="1" key="1">
    <citation type="submission" date="2022-11" db="EMBL/GenBank/DDBJ databases">
        <authorList>
            <person name="Somphong A."/>
            <person name="Phongsopitanun W."/>
        </authorList>
    </citation>
    <scope>NUCLEOTIDE SEQUENCE</scope>
    <source>
        <strain evidence="1">Pm04-4</strain>
    </source>
</reference>
<proteinExistence type="predicted"/>
<organism evidence="1 2">
    <name type="scientific">Paractinoplanes pyxinae</name>
    <dbReference type="NCBI Taxonomy" id="2997416"/>
    <lineage>
        <taxon>Bacteria</taxon>
        <taxon>Bacillati</taxon>
        <taxon>Actinomycetota</taxon>
        <taxon>Actinomycetes</taxon>
        <taxon>Micromonosporales</taxon>
        <taxon>Micromonosporaceae</taxon>
        <taxon>Paractinoplanes</taxon>
    </lineage>
</organism>
<dbReference type="EMBL" id="JAPNTZ010000020">
    <property type="protein sequence ID" value="MCY1144518.1"/>
    <property type="molecule type" value="Genomic_DNA"/>
</dbReference>
<accession>A0ABT4BDC9</accession>
<protein>
    <submittedName>
        <fullName evidence="1">Uncharacterized protein</fullName>
    </submittedName>
</protein>
<evidence type="ECO:0000313" key="1">
    <source>
        <dbReference type="EMBL" id="MCY1144518.1"/>
    </source>
</evidence>
<name>A0ABT4BDC9_9ACTN</name>
<gene>
    <name evidence="1" type="ORF">OWR29_41525</name>
</gene>
<dbReference type="Proteomes" id="UP001151002">
    <property type="component" value="Unassembled WGS sequence"/>
</dbReference>
<dbReference type="RefSeq" id="WP_267569100.1">
    <property type="nucleotide sequence ID" value="NZ_JAPNTZ010000020.1"/>
</dbReference>